<feature type="signal peptide" evidence="1">
    <location>
        <begin position="1"/>
        <end position="26"/>
    </location>
</feature>
<dbReference type="NCBIfam" id="TIGR02595">
    <property type="entry name" value="PEP_CTERM"/>
    <property type="match status" value="1"/>
</dbReference>
<keyword evidence="4" id="KW-1185">Reference proteome</keyword>
<name>A0A437K2B1_9BURK</name>
<protein>
    <submittedName>
        <fullName evidence="3">PEP-CTERM sorting domain-containing protein</fullName>
    </submittedName>
</protein>
<accession>A0A437K2B1</accession>
<organism evidence="3 4">
    <name type="scientific">Rubrivivax albus</name>
    <dbReference type="NCBI Taxonomy" id="2499835"/>
    <lineage>
        <taxon>Bacteria</taxon>
        <taxon>Pseudomonadati</taxon>
        <taxon>Pseudomonadota</taxon>
        <taxon>Betaproteobacteria</taxon>
        <taxon>Burkholderiales</taxon>
        <taxon>Sphaerotilaceae</taxon>
        <taxon>Rubrivivax</taxon>
    </lineage>
</organism>
<comment type="caution">
    <text evidence="3">The sequence shown here is derived from an EMBL/GenBank/DDBJ whole genome shotgun (WGS) entry which is preliminary data.</text>
</comment>
<evidence type="ECO:0000256" key="1">
    <source>
        <dbReference type="SAM" id="SignalP"/>
    </source>
</evidence>
<dbReference type="EMBL" id="SACT01000001">
    <property type="protein sequence ID" value="RVT54415.1"/>
    <property type="molecule type" value="Genomic_DNA"/>
</dbReference>
<keyword evidence="1" id="KW-0732">Signal</keyword>
<gene>
    <name evidence="3" type="ORF">ENE75_06105</name>
</gene>
<evidence type="ECO:0000313" key="3">
    <source>
        <dbReference type="EMBL" id="RVT54415.1"/>
    </source>
</evidence>
<sequence length="241" mass="25385">MPTTTPHSPRAALAVALLSLATGAHAASLLEDFDGSLNPSLWTLDDAGNTWFVDEGRLVFVRGNGGNALLTLAPLLQGDFDVRMDYDVTGWSSTFGGGDRFGLSVTPVGEGPAFGSTIGYAQEQYLYAAAAGACCSFGPFNPLDDGGTVRLWRSGEQLRLQFLAGSEWVTLADTTETRDMRLSLSSYTFNGFVPGASYAVDNLSISADAFSAPIPEPTTGALLAAGLATLGWMARRRRTSA</sequence>
<proteinExistence type="predicted"/>
<dbReference type="AlphaFoldDB" id="A0A437K2B1"/>
<reference evidence="3 4" key="1">
    <citation type="submission" date="2019-01" db="EMBL/GenBank/DDBJ databases">
        <authorList>
            <person name="Chen W.-M."/>
        </authorList>
    </citation>
    <scope>NUCLEOTIDE SEQUENCE [LARGE SCALE GENOMIC DNA]</scope>
    <source>
        <strain evidence="3 4">ICH-3</strain>
    </source>
</reference>
<feature type="domain" description="Ice-binding protein C-terminal" evidence="2">
    <location>
        <begin position="213"/>
        <end position="237"/>
    </location>
</feature>
<dbReference type="Proteomes" id="UP000288178">
    <property type="component" value="Unassembled WGS sequence"/>
</dbReference>
<evidence type="ECO:0000259" key="2">
    <source>
        <dbReference type="Pfam" id="PF07589"/>
    </source>
</evidence>
<feature type="chain" id="PRO_5019094309" evidence="1">
    <location>
        <begin position="27"/>
        <end position="241"/>
    </location>
</feature>
<dbReference type="InterPro" id="IPR013424">
    <property type="entry name" value="Ice-binding_C"/>
</dbReference>
<dbReference type="RefSeq" id="WP_128196616.1">
    <property type="nucleotide sequence ID" value="NZ_SACT01000001.1"/>
</dbReference>
<dbReference type="Pfam" id="PF07589">
    <property type="entry name" value="PEP-CTERM"/>
    <property type="match status" value="1"/>
</dbReference>
<evidence type="ECO:0000313" key="4">
    <source>
        <dbReference type="Proteomes" id="UP000288178"/>
    </source>
</evidence>